<dbReference type="GeneID" id="90768986"/>
<dbReference type="InterPro" id="IPR007791">
    <property type="entry name" value="DjlA_N"/>
</dbReference>
<dbReference type="OrthoDB" id="5402150at2"/>
<keyword evidence="3" id="KW-1185">Reference proteome</keyword>
<dbReference type="AlphaFoldDB" id="A0A4P6V5K8"/>
<sequence length="159" mass="17729">MLDRFRSFVRELAGEAGAPSGQAPDSPQLAAAALMYHVIQADGVLRPVERERFAQVLAEEYALGKGELQALIEQARLADGEAVDLYRFTSVLMDSMSEAERIGFIEILWEMVYADGIRHELEDNVVWRISELLGVSGRDRVHMRQRVQERLGIDGGGEA</sequence>
<dbReference type="Proteomes" id="UP000293719">
    <property type="component" value="Chromosome"/>
</dbReference>
<proteinExistence type="predicted"/>
<dbReference type="Pfam" id="PF05099">
    <property type="entry name" value="TerB"/>
    <property type="match status" value="1"/>
</dbReference>
<dbReference type="RefSeq" id="WP_131617758.1">
    <property type="nucleotide sequence ID" value="NZ_CP036532.1"/>
</dbReference>
<evidence type="ECO:0000313" key="3">
    <source>
        <dbReference type="Proteomes" id="UP000293719"/>
    </source>
</evidence>
<dbReference type="Gene3D" id="1.10.3680.10">
    <property type="entry name" value="TerB-like"/>
    <property type="match status" value="1"/>
</dbReference>
<dbReference type="EMBL" id="CP036532">
    <property type="protein sequence ID" value="QBK32114.1"/>
    <property type="molecule type" value="Genomic_DNA"/>
</dbReference>
<dbReference type="InterPro" id="IPR029024">
    <property type="entry name" value="TerB-like"/>
</dbReference>
<accession>A0A4P6V5K8</accession>
<protein>
    <recommendedName>
        <fullName evidence="1">Co-chaperone DjlA N-terminal domain-containing protein</fullName>
    </recommendedName>
</protein>
<reference evidence="2 3" key="1">
    <citation type="journal article" date="2017" name="Int. J. Syst. Evol. Microbiol.">
        <title>Roseitalea porphyridii gen. nov., sp. nov., isolated from a red alga, and reclassification of Hoeflea suaedae Chung et al. 2013 as Pseudohoeflea suaedae gen. nov., comb. nov.</title>
        <authorList>
            <person name="Hyeon J.W."/>
            <person name="Jeong S.E."/>
            <person name="Baek K."/>
            <person name="Jeon C.O."/>
        </authorList>
    </citation>
    <scope>NUCLEOTIDE SEQUENCE [LARGE SCALE GENOMIC DNA]</scope>
    <source>
        <strain evidence="2 3">MA7-20</strain>
    </source>
</reference>
<feature type="domain" description="Co-chaperone DjlA N-terminal" evidence="1">
    <location>
        <begin position="28"/>
        <end position="145"/>
    </location>
</feature>
<gene>
    <name evidence="2" type="ORF">E0E05_16910</name>
</gene>
<organism evidence="2 3">
    <name type="scientific">Roseitalea porphyridii</name>
    <dbReference type="NCBI Taxonomy" id="1852022"/>
    <lineage>
        <taxon>Bacteria</taxon>
        <taxon>Pseudomonadati</taxon>
        <taxon>Pseudomonadota</taxon>
        <taxon>Alphaproteobacteria</taxon>
        <taxon>Hyphomicrobiales</taxon>
        <taxon>Ahrensiaceae</taxon>
        <taxon>Roseitalea</taxon>
    </lineage>
</organism>
<dbReference type="KEGG" id="rpod:E0E05_16910"/>
<dbReference type="SUPFAM" id="SSF158682">
    <property type="entry name" value="TerB-like"/>
    <property type="match status" value="1"/>
</dbReference>
<evidence type="ECO:0000313" key="2">
    <source>
        <dbReference type="EMBL" id="QBK32114.1"/>
    </source>
</evidence>
<evidence type="ECO:0000259" key="1">
    <source>
        <dbReference type="Pfam" id="PF05099"/>
    </source>
</evidence>
<dbReference type="CDD" id="cd07313">
    <property type="entry name" value="terB_like_2"/>
    <property type="match status" value="1"/>
</dbReference>
<name>A0A4P6V5K8_9HYPH</name>